<comment type="function">
    <text evidence="8">Functions in the early steps of protein synthesis of a small number of specific mRNAs. Acts by directing the binding of methionyl-tRNAi to 40S ribosomal subunits. In contrast to the eIF-2 complex, it binds methionyl-tRNAi to 40S subunits in a codon-dependent manner, whereas the eIF-2 complex binds methionyl-tRNAi to 40S subunits in a GTP-dependent manner.</text>
</comment>
<keyword evidence="12" id="KW-1185">Reference proteome</keyword>
<feature type="domain" description="Translation initiation factor beta propellor-like" evidence="10">
    <location>
        <begin position="217"/>
        <end position="411"/>
    </location>
</feature>
<dbReference type="AlphaFoldDB" id="A0A167Z3G8"/>
<gene>
    <name evidence="11" type="ORF">AAL_06321</name>
</gene>
<evidence type="ECO:0000256" key="3">
    <source>
        <dbReference type="ARBA" id="ARBA00022540"/>
    </source>
</evidence>
<keyword evidence="3 8" id="KW-0396">Initiation factor</keyword>
<dbReference type="GO" id="GO:0006417">
    <property type="term" value="P:regulation of translation"/>
    <property type="evidence" value="ECO:0007669"/>
    <property type="project" value="UniProtKB-KW"/>
</dbReference>
<dbReference type="FunFam" id="2.130.10.10:FF:000596">
    <property type="entry name" value="Eukaryotic translation initiation factor 2A"/>
    <property type="match status" value="1"/>
</dbReference>
<dbReference type="PIRSF" id="PIRSF017222">
    <property type="entry name" value="eIF2A"/>
    <property type="match status" value="1"/>
</dbReference>
<dbReference type="InterPro" id="IPR013979">
    <property type="entry name" value="TIF_beta_prop-like"/>
</dbReference>
<organism evidence="11 12">
    <name type="scientific">Moelleriella libera RCEF 2490</name>
    <dbReference type="NCBI Taxonomy" id="1081109"/>
    <lineage>
        <taxon>Eukaryota</taxon>
        <taxon>Fungi</taxon>
        <taxon>Dikarya</taxon>
        <taxon>Ascomycota</taxon>
        <taxon>Pezizomycotina</taxon>
        <taxon>Sordariomycetes</taxon>
        <taxon>Hypocreomycetidae</taxon>
        <taxon>Hypocreales</taxon>
        <taxon>Clavicipitaceae</taxon>
        <taxon>Moelleriella</taxon>
    </lineage>
</organism>
<accession>A0A167Z3G8</accession>
<dbReference type="Gene3D" id="2.130.10.10">
    <property type="entry name" value="YVTN repeat-like/Quinoprotein amine dehydrogenase"/>
    <property type="match status" value="1"/>
</dbReference>
<reference evidence="11 12" key="1">
    <citation type="journal article" date="2016" name="Genome Biol. Evol.">
        <title>Divergent and convergent evolution of fungal pathogenicity.</title>
        <authorList>
            <person name="Shang Y."/>
            <person name="Xiao G."/>
            <person name="Zheng P."/>
            <person name="Cen K."/>
            <person name="Zhan S."/>
            <person name="Wang C."/>
        </authorList>
    </citation>
    <scope>NUCLEOTIDE SEQUENCE [LARGE SCALE GENOMIC DNA]</scope>
    <source>
        <strain evidence="11 12">RCEF 2490</strain>
    </source>
</reference>
<comment type="similarity">
    <text evidence="1 8">Belongs to the WD repeat EIF2A family.</text>
</comment>
<dbReference type="OrthoDB" id="2194683at2759"/>
<dbReference type="Proteomes" id="UP000078544">
    <property type="component" value="Unassembled WGS sequence"/>
</dbReference>
<dbReference type="GO" id="GO:0022627">
    <property type="term" value="C:cytosolic small ribosomal subunit"/>
    <property type="evidence" value="ECO:0007669"/>
    <property type="project" value="TreeGrafter"/>
</dbReference>
<feature type="compositionally biased region" description="Polar residues" evidence="9">
    <location>
        <begin position="609"/>
        <end position="620"/>
    </location>
</feature>
<proteinExistence type="inferred from homology"/>
<evidence type="ECO:0000256" key="4">
    <source>
        <dbReference type="ARBA" id="ARBA00022574"/>
    </source>
</evidence>
<dbReference type="InterPro" id="IPR015943">
    <property type="entry name" value="WD40/YVTN_repeat-like_dom_sf"/>
</dbReference>
<feature type="compositionally biased region" description="Low complexity" evidence="9">
    <location>
        <begin position="585"/>
        <end position="601"/>
    </location>
</feature>
<feature type="region of interest" description="Disordered" evidence="9">
    <location>
        <begin position="477"/>
        <end position="645"/>
    </location>
</feature>
<dbReference type="GO" id="GO:0000049">
    <property type="term" value="F:tRNA binding"/>
    <property type="evidence" value="ECO:0007669"/>
    <property type="project" value="UniProtKB-UniRule"/>
</dbReference>
<keyword evidence="5" id="KW-0677">Repeat</keyword>
<dbReference type="GO" id="GO:0003743">
    <property type="term" value="F:translation initiation factor activity"/>
    <property type="evidence" value="ECO:0007669"/>
    <property type="project" value="UniProtKB-UniRule"/>
</dbReference>
<dbReference type="PANTHER" id="PTHR13227">
    <property type="entry name" value="EUKARYOTIC TRANSLATION INITIATION FACTOR 2A"/>
    <property type="match status" value="1"/>
</dbReference>
<dbReference type="PANTHER" id="PTHR13227:SF0">
    <property type="entry name" value="EUKARYOTIC TRANSLATION INITIATION FACTOR 2A"/>
    <property type="match status" value="1"/>
</dbReference>
<evidence type="ECO:0000313" key="12">
    <source>
        <dbReference type="Proteomes" id="UP000078544"/>
    </source>
</evidence>
<comment type="caution">
    <text evidence="11">The sequence shown here is derived from an EMBL/GenBank/DDBJ whole genome shotgun (WGS) entry which is preliminary data.</text>
</comment>
<keyword evidence="6 8" id="KW-0810">Translation regulation</keyword>
<evidence type="ECO:0000256" key="6">
    <source>
        <dbReference type="ARBA" id="ARBA00022845"/>
    </source>
</evidence>
<evidence type="ECO:0000313" key="11">
    <source>
        <dbReference type="EMBL" id="KZZ92111.1"/>
    </source>
</evidence>
<dbReference type="GO" id="GO:0003729">
    <property type="term" value="F:mRNA binding"/>
    <property type="evidence" value="ECO:0007669"/>
    <property type="project" value="TreeGrafter"/>
</dbReference>
<name>A0A167Z3G8_9HYPO</name>
<evidence type="ECO:0000256" key="1">
    <source>
        <dbReference type="ARBA" id="ARBA00009573"/>
    </source>
</evidence>
<keyword evidence="4" id="KW-0853">WD repeat</keyword>
<evidence type="ECO:0000259" key="10">
    <source>
        <dbReference type="Pfam" id="PF08662"/>
    </source>
</evidence>
<protein>
    <recommendedName>
        <fullName evidence="2 8">Eukaryotic translation initiation factor 2A</fullName>
        <shortName evidence="8">eIF-2A</shortName>
    </recommendedName>
</protein>
<evidence type="ECO:0000256" key="2">
    <source>
        <dbReference type="ARBA" id="ARBA00013819"/>
    </source>
</evidence>
<dbReference type="SUPFAM" id="SSF82171">
    <property type="entry name" value="DPP6 N-terminal domain-like"/>
    <property type="match status" value="1"/>
</dbReference>
<dbReference type="Pfam" id="PF08662">
    <property type="entry name" value="eIF2A"/>
    <property type="match status" value="1"/>
</dbReference>
<evidence type="ECO:0000256" key="5">
    <source>
        <dbReference type="ARBA" id="ARBA00022737"/>
    </source>
</evidence>
<dbReference type="InterPro" id="IPR011387">
    <property type="entry name" value="TIF2A"/>
</dbReference>
<dbReference type="GO" id="GO:0043022">
    <property type="term" value="F:ribosome binding"/>
    <property type="evidence" value="ECO:0007669"/>
    <property type="project" value="UniProtKB-UniRule"/>
</dbReference>
<evidence type="ECO:0000256" key="9">
    <source>
        <dbReference type="SAM" id="MobiDB-lite"/>
    </source>
</evidence>
<evidence type="ECO:0000256" key="8">
    <source>
        <dbReference type="PIRNR" id="PIRNR017222"/>
    </source>
</evidence>
<keyword evidence="7 8" id="KW-0648">Protein biosynthesis</keyword>
<evidence type="ECO:0000256" key="7">
    <source>
        <dbReference type="ARBA" id="ARBA00022917"/>
    </source>
</evidence>
<dbReference type="STRING" id="1081109.A0A167Z3G8"/>
<sequence length="692" mass="75046">MASPLQFAYRTQKAIGVFEAAPVYQHLGGFVKPEGNFRCTAYSPCGRFFGWANQESVTVVDASTGGVVLVLPLASVYELGFSPQGTFVITWERPSKDDAGDATKNLQIWRTVEEDDSGGNKRPIGQFVQKQQGSLNIQYTADEKYCARLVTNEVQFYESHDPGKVWNKLRVEGAAKFALAPGSENHAVAVFVPERKGQPAAVKVFNVPSFETPISQKTFFKGDKVQLKWNKRGSSLLVLAQTEVDRSGKSYYGETTLYLLSTNGAFDARVTLDKDGPIADVSWSPNSREFGVVYGYTPAKATIFSDRAVAKHSFPLAPRNTIQFSPNARFVLIGGFGNFVGQIDIFDLEKDYRKVCTIESGSPSVCAWSPDSRYLMTATTSPRLRVDNGVKIWHVSGPIMYHENMDELYNIEWRPAASENVAGGDSLSPVPTPHASAATYLGTVKTPSKPAGAYRPPGARGLATPLHFKREDEGGAAHVVSNNPQGAGPNGFGRPRRGVPGAELADSSPAARTVPGAEAVGDEGGKKNKKKRSKKVNQDGRAEVDPNGGASLAPYDNHAGASDRRSPERPGPANGYGRDHRGRSRNNGNNGHNGVSRSGSHLQHGQRFNAGSQNNYQANQGGAPVAQVPPEGADSAQNLKSKKVRSLQKKIRAIEDLEMRRAGGEKLEDTQIKKINTKADVLKELVVLEREF</sequence>
<dbReference type="EMBL" id="AZGY01000016">
    <property type="protein sequence ID" value="KZZ92111.1"/>
    <property type="molecule type" value="Genomic_DNA"/>
</dbReference>